<dbReference type="SUPFAM" id="SSF49562">
    <property type="entry name" value="C2 domain (Calcium/lipid-binding domain, CaLB)"/>
    <property type="match status" value="8"/>
</dbReference>
<feature type="domain" description="C2" evidence="3">
    <location>
        <begin position="1030"/>
        <end position="1150"/>
    </location>
</feature>
<dbReference type="CDD" id="cd00030">
    <property type="entry name" value="C2"/>
    <property type="match status" value="6"/>
</dbReference>
<protein>
    <submittedName>
        <fullName evidence="5">Membrane-associated protein, putative</fullName>
    </submittedName>
</protein>
<evidence type="ECO:0000259" key="4">
    <source>
        <dbReference type="PROSITE" id="PS50053"/>
    </source>
</evidence>
<evidence type="ECO:0000256" key="2">
    <source>
        <dbReference type="SAM" id="MobiDB-lite"/>
    </source>
</evidence>
<keyword evidence="6" id="KW-1185">Reference proteome</keyword>
<dbReference type="InterPro" id="IPR000008">
    <property type="entry name" value="C2_dom"/>
</dbReference>
<evidence type="ECO:0000313" key="5">
    <source>
        <dbReference type="EMBL" id="CUG86818.1"/>
    </source>
</evidence>
<dbReference type="PROSITE" id="PS50053">
    <property type="entry name" value="UBIQUITIN_2"/>
    <property type="match status" value="1"/>
</dbReference>
<dbReference type="InterPro" id="IPR035892">
    <property type="entry name" value="C2_domain_sf"/>
</dbReference>
<feature type="domain" description="C2" evidence="3">
    <location>
        <begin position="240"/>
        <end position="365"/>
    </location>
</feature>
<dbReference type="PROSITE" id="PS50004">
    <property type="entry name" value="C2"/>
    <property type="match status" value="8"/>
</dbReference>
<feature type="compositionally biased region" description="Low complexity" evidence="2">
    <location>
        <begin position="213"/>
        <end position="236"/>
    </location>
</feature>
<sequence>MNGTLQITVVKANGLLDRDTFGHSDPYTIVLDPQGKELLKTNTIDDNCDPVWPAAKATTTWTVVMTSGSFRFQVFDEDVGEDEILGEGTLAVTEMIAMPRGERTLTLAARANETDKTVAKAKPGSLGSITISWIYTAPAGPPAPVPQPVNAAYPQAQAPPVAKAVNAANPQAAPVPQPVPGYPQPAPAAAYAPVPQAGYGTQVPQPVSQAGYGAPGPQAAKGYPAPAPVPGYGQPPYGQPPGAYPQAPPAPAAPQRGSIRIVVKRGESLANVDEGMFGGGASDPFCQVFDPAGREILKTPHVNNTLNPAWPEDRSSAVWKFTSTPSGLFKFLVWDDETAGGDQFMGEGLLDAAEFLRKPQGDIVIKLKNRVGETDKKILKANGNLGNIHISYALTVEPPTPANPVANNPAAQAALNASMASGQIPAGTKLRVFVRKGTKLLNRDGIGAGDSDPYVIGKDPSGKEVMRTKPVMDNLNPDFPVEQATIEWPVPPNQPTNGFFHFSVWDYDPVGGDDFLGEVFMNVQDMIRTKKGENAVPLKPRQNEPDKEIQDNAANLGTLTVQWDLVTDLGGSLAKSMSLATGATAQTPIAFPGNLSITIVRGAKLFNRETFGTSDPYVIAFGLDAKEVHRTPEVEGNLNPTFPTSKSQYMIRVESPQGMLKFHVMDKETISDNFMGEGVIDVNAIIAQRGGAEIEVPLQPRPNEPEKDIRNAKGLGSIFIKAEFEKAGVLKREADDGSRGLAMPNAPKKIPQRGLPGSVTVLVKGAIKLKNKETFGTSDPYCIVKGPAGDQLLKTTTIDACLNPEWPADKSKFVLRLTEAFFQGKLTFSVFDEETVKDRIMGEGSLPVAQILTQENGDVAIPLGAAGSGDEGYVIVNVQYAQDTAAAVQRVNVQLPGTVVLTIAKANGLMNQESFGTSDPYAKVLGPDAKEALKTPTSKSTLNPTWPPDKSKALIRVADRNGSFKIQVWDENVSSDEFMGEATIEAADLLSRPHGEITLSLRPRPTDGKALQQASSLGTVTFNYSYLPGGATDAQGRKLNLPKITGQGRMMLKVLSCANLIPMDFATSDPFIALVVDGRRVYKSKIIDSTVNPVWSGSDGTGDIYVRDASKPIFIEVYDHDATSGDDFEGKVQILPMQLDESGDSTMQLLDENMRADKNRGTITFQWAFTKETLRKNPQAPVITKPGRVTVTVESCASLISRSTFSDTPHVAGFYSGSEVFRTPKGSGLNPSWTAADATFTQYITNPNAPIELYAQEGEKFLGMCALLPADMNQQGNGTLTLLPRLQESDTTILEKQGNLGTISFKWVYEEAKEIKDAINKPGTIRLRVIGASGLISQDTFGEMEVYAEVHLRNKIIHRTKEVDYSMKKGSCEWNAGDGTHEVQIDDPSTEVLILLWDKDATSSDFLGRAVFRPTENAKSGEIEMVLRPRPNEQDSKVAKAQSLGHLRVSWLFTESQERIDVSTKQPGVVAPVPPAASTGPQGGPQYLYQNRAATDNMPPPPPPGGVRVRIRLSQVRGVRFVNTRQDPEVLVSLLYNAQELRTNPAVSDGRDATVFPLNGTFTITPKADDKIAFRVFDADDLWGRPLGIAYVKWEESLAANARSSHAQQSVFASPLVDERGEPRGEVLYMISAEDKSSSAGELEYEVRQAQDISGIPSGAHVMVRTAIGGVEQYSKPIAALSRTIFLGAKFKTSSFTESDVITVELMDAQSGAVYAGGTLSIGPERKDGNMWMQLIQPANKQNAGTVFVDWRFAPVTRRPLSEYVTCPDGSLLGIVEVLQVKGFDANDIHHSVAVQVEQNQQPIARSDTTPVVTNSVNIGHVFYAPVDVAQQAPASPQRSYNQSGYQQSNLSTHQPSTNASTILRLVETHSGHSIGEAAIPLGNPTEVESWVALSGGKHALVRTMVMRGQPVGGQEEKNLVVRVKRVEPSQHFNTQRDVVLSMQVNPDSGSYGGAPSLQRTAAFKPQGVQIIDSNYFFPAHLFPRTQKRFPLEVCLLEAGDATMGHGLGACSANISRLRRGGDLTLDMHDGTRVLLSYLWVDLAGTQIGDVPNVKTLTLVEANLRNNVTTRYESLIVQLSTGTGGAVVRSTPSGHPTPQNPRFGDQPFNIVEGAMTMPIRVTLIGVQQGKEESIGVADVTSESFAEGRQLLAVRRRADEVAAILFETTVTLSASDKNGSSVGIRRKGAAKGDESYPIKVQFVAGRAFGTRMEPHETLDALRPYLSRHFAVLEEEQQLTWNNKPLEWDRTVAQNKIRLGDDGVANFALSSTNKRNLYLNVKTPSGKAVVIGANPHTSVKQVKTQLTERDDTELDIEPVDGISLVCNRTELADDESLGFYRLQSGNTLFATLKPRSNKASKLRSLPPSATSGRVTLRVEGPYGDENIVQLSLDEPVAQLRGILSEEDNVRSDIFIDGQRILNEEERLGSLGVTRGTIVKFVLNKFRIGSPEKSRAGPTGSKIGSFDVEGVDGMVARHEFNFDEPISGIRRVVSNDPAAQIFYNGRMITNENRTFRDIEASPHGGHFQLRYPQSHGGERRHGTDHDLLIQRQRATESLQFAVVDLQRQLEASKASQNAEKQLSLRLMDSERELDEMHLRYENALSRIRELEDTIDRQQSLMQRMTSTSTTTSNPYFQPHVSLRNSSGSALPLRPIGGSLHLDSSGLGSTFYNSRH</sequence>
<dbReference type="PANTHER" id="PTHR47800:SF5">
    <property type="entry name" value="FER-1-LIKE PROTEIN 6"/>
    <property type="match status" value="1"/>
</dbReference>
<feature type="domain" description="C2" evidence="3">
    <location>
        <begin position="870"/>
        <end position="999"/>
    </location>
</feature>
<feature type="domain" description="C2" evidence="3">
    <location>
        <begin position="575"/>
        <end position="695"/>
    </location>
</feature>
<feature type="domain" description="C2" evidence="3">
    <location>
        <begin position="1299"/>
        <end position="1427"/>
    </location>
</feature>
<feature type="domain" description="Ubiquitin-like" evidence="4">
    <location>
        <begin position="2275"/>
        <end position="2355"/>
    </location>
</feature>
<feature type="domain" description="C2" evidence="3">
    <location>
        <begin position="409"/>
        <end position="536"/>
    </location>
</feature>
<dbReference type="PANTHER" id="PTHR47800">
    <property type="entry name" value="C2 DOMAIN-CONTAINING PROTEIN"/>
    <property type="match status" value="1"/>
</dbReference>
<dbReference type="CDD" id="cd17039">
    <property type="entry name" value="Ubl_ubiquitin_like"/>
    <property type="match status" value="1"/>
</dbReference>
<evidence type="ECO:0000313" key="6">
    <source>
        <dbReference type="Proteomes" id="UP000051952"/>
    </source>
</evidence>
<dbReference type="EMBL" id="CYKH01001399">
    <property type="protein sequence ID" value="CUG86818.1"/>
    <property type="molecule type" value="Genomic_DNA"/>
</dbReference>
<evidence type="ECO:0000256" key="1">
    <source>
        <dbReference type="SAM" id="Coils"/>
    </source>
</evidence>
<dbReference type="InterPro" id="IPR000626">
    <property type="entry name" value="Ubiquitin-like_dom"/>
</dbReference>
<evidence type="ECO:0000259" key="3">
    <source>
        <dbReference type="PROSITE" id="PS50004"/>
    </source>
</evidence>
<feature type="coiled-coil region" evidence="1">
    <location>
        <begin position="2583"/>
        <end position="2624"/>
    </location>
</feature>
<dbReference type="SMART" id="SM00239">
    <property type="entry name" value="C2"/>
    <property type="match status" value="9"/>
</dbReference>
<dbReference type="Gene3D" id="2.60.40.150">
    <property type="entry name" value="C2 domain"/>
    <property type="match status" value="8"/>
</dbReference>
<accession>A0A0S4J5X1</accession>
<proteinExistence type="predicted"/>
<keyword evidence="1" id="KW-0175">Coiled coil</keyword>
<feature type="domain" description="C2" evidence="3">
    <location>
        <begin position="738"/>
        <end position="861"/>
    </location>
</feature>
<gene>
    <name evidence="5" type="ORF">BSAL_00070</name>
</gene>
<feature type="compositionally biased region" description="Pro residues" evidence="2">
    <location>
        <begin position="237"/>
        <end position="252"/>
    </location>
</feature>
<reference evidence="6" key="1">
    <citation type="submission" date="2015-09" db="EMBL/GenBank/DDBJ databases">
        <authorList>
            <consortium name="Pathogen Informatics"/>
        </authorList>
    </citation>
    <scope>NUCLEOTIDE SEQUENCE [LARGE SCALE GENOMIC DNA]</scope>
    <source>
        <strain evidence="6">Lake Konstanz</strain>
    </source>
</reference>
<organism evidence="5 6">
    <name type="scientific">Bodo saltans</name>
    <name type="common">Flagellated protozoan</name>
    <dbReference type="NCBI Taxonomy" id="75058"/>
    <lineage>
        <taxon>Eukaryota</taxon>
        <taxon>Discoba</taxon>
        <taxon>Euglenozoa</taxon>
        <taxon>Kinetoplastea</taxon>
        <taxon>Metakinetoplastina</taxon>
        <taxon>Eubodonida</taxon>
        <taxon>Bodonidae</taxon>
        <taxon>Bodo</taxon>
    </lineage>
</organism>
<dbReference type="Proteomes" id="UP000051952">
    <property type="component" value="Unassembled WGS sequence"/>
</dbReference>
<dbReference type="SMART" id="SM00213">
    <property type="entry name" value="UBQ"/>
    <property type="match status" value="2"/>
</dbReference>
<dbReference type="Pfam" id="PF00168">
    <property type="entry name" value="C2"/>
    <property type="match status" value="8"/>
</dbReference>
<feature type="domain" description="C2" evidence="3">
    <location>
        <begin position="1"/>
        <end position="105"/>
    </location>
</feature>
<name>A0A0S4J5X1_BODSA</name>
<dbReference type="VEuPathDB" id="TriTrypDB:BSAL_00070"/>
<feature type="region of interest" description="Disordered" evidence="2">
    <location>
        <begin position="1834"/>
        <end position="1857"/>
    </location>
</feature>
<feature type="region of interest" description="Disordered" evidence="2">
    <location>
        <begin position="213"/>
        <end position="255"/>
    </location>
</feature>
<dbReference type="Gene3D" id="3.10.20.90">
    <property type="entry name" value="Phosphatidylinositol 3-kinase Catalytic Subunit, Chain A, domain 1"/>
    <property type="match status" value="1"/>
</dbReference>
<dbReference type="OrthoDB" id="5973539at2759"/>
<dbReference type="SUPFAM" id="SSF54236">
    <property type="entry name" value="Ubiquitin-like"/>
    <property type="match status" value="1"/>
</dbReference>
<dbReference type="InterPro" id="IPR029071">
    <property type="entry name" value="Ubiquitin-like_domsf"/>
</dbReference>
<dbReference type="GO" id="GO:0010628">
    <property type="term" value="P:positive regulation of gene expression"/>
    <property type="evidence" value="ECO:0007669"/>
    <property type="project" value="TreeGrafter"/>
</dbReference>